<gene>
    <name evidence="1" type="ORF">C5Y98_04530</name>
</gene>
<sequence>MDYEVVLSQQAERELNAAAAWIAKEAAEPSIAESWFNGFVAVLMTLNRMPGRCGLAAEDQHFPCELRQIL</sequence>
<evidence type="ECO:0000313" key="2">
    <source>
        <dbReference type="Proteomes" id="UP000239388"/>
    </source>
</evidence>
<accession>A0A2S8G8U1</accession>
<name>A0A2S8G8U1_9BACT</name>
<evidence type="ECO:0000313" key="1">
    <source>
        <dbReference type="EMBL" id="PQO40849.1"/>
    </source>
</evidence>
<dbReference type="InterPro" id="IPR035093">
    <property type="entry name" value="RelE/ParE_toxin_dom_sf"/>
</dbReference>
<organism evidence="1 2">
    <name type="scientific">Blastopirellula marina</name>
    <dbReference type="NCBI Taxonomy" id="124"/>
    <lineage>
        <taxon>Bacteria</taxon>
        <taxon>Pseudomonadati</taxon>
        <taxon>Planctomycetota</taxon>
        <taxon>Planctomycetia</taxon>
        <taxon>Pirellulales</taxon>
        <taxon>Pirellulaceae</taxon>
        <taxon>Blastopirellula</taxon>
    </lineage>
</organism>
<dbReference type="Proteomes" id="UP000239388">
    <property type="component" value="Unassembled WGS sequence"/>
</dbReference>
<dbReference type="AlphaFoldDB" id="A0A2S8G8U1"/>
<protein>
    <recommendedName>
        <fullName evidence="3">Type II toxin-antitoxin system RelE/ParE family toxin</fullName>
    </recommendedName>
</protein>
<evidence type="ECO:0008006" key="3">
    <source>
        <dbReference type="Google" id="ProtNLM"/>
    </source>
</evidence>
<dbReference type="EMBL" id="PUIB01000007">
    <property type="protein sequence ID" value="PQO40849.1"/>
    <property type="molecule type" value="Genomic_DNA"/>
</dbReference>
<proteinExistence type="predicted"/>
<comment type="caution">
    <text evidence="1">The sequence shown here is derived from an EMBL/GenBank/DDBJ whole genome shotgun (WGS) entry which is preliminary data.</text>
</comment>
<reference evidence="1 2" key="1">
    <citation type="submission" date="2018-02" db="EMBL/GenBank/DDBJ databases">
        <title>Comparative genomes isolates from brazilian mangrove.</title>
        <authorList>
            <person name="Araujo J.E."/>
            <person name="Taketani R.G."/>
            <person name="Silva M.C.P."/>
            <person name="Loureco M.V."/>
            <person name="Andreote F.D."/>
        </authorList>
    </citation>
    <scope>NUCLEOTIDE SEQUENCE [LARGE SCALE GENOMIC DNA]</scope>
    <source>
        <strain evidence="1 2">NAP PRIS-MGV</strain>
    </source>
</reference>
<dbReference type="Gene3D" id="3.30.2310.20">
    <property type="entry name" value="RelE-like"/>
    <property type="match status" value="1"/>
</dbReference>